<dbReference type="GO" id="GO:0004252">
    <property type="term" value="F:serine-type endopeptidase activity"/>
    <property type="evidence" value="ECO:0007669"/>
    <property type="project" value="InterPro"/>
</dbReference>
<proteinExistence type="inferred from homology"/>
<dbReference type="EMBL" id="CAEZWK010000032">
    <property type="protein sequence ID" value="CAB4656995.1"/>
    <property type="molecule type" value="Genomic_DNA"/>
</dbReference>
<dbReference type="SMART" id="SM00020">
    <property type="entry name" value="Tryp_SPc"/>
    <property type="match status" value="1"/>
</dbReference>
<evidence type="ECO:0000259" key="3">
    <source>
        <dbReference type="PROSITE" id="PS50240"/>
    </source>
</evidence>
<evidence type="ECO:0000256" key="2">
    <source>
        <dbReference type="ARBA" id="ARBA00023157"/>
    </source>
</evidence>
<dbReference type="InterPro" id="IPR043504">
    <property type="entry name" value="Peptidase_S1_PA_chymotrypsin"/>
</dbReference>
<dbReference type="PROSITE" id="PS50240">
    <property type="entry name" value="TRYPSIN_DOM"/>
    <property type="match status" value="1"/>
</dbReference>
<gene>
    <name evidence="4" type="ORF">UFOPK2245_00950</name>
</gene>
<dbReference type="InterPro" id="IPR033116">
    <property type="entry name" value="TRYPSIN_SER"/>
</dbReference>
<accession>A0A6J6L9K0</accession>
<dbReference type="Pfam" id="PF00089">
    <property type="entry name" value="Trypsin"/>
    <property type="match status" value="1"/>
</dbReference>
<feature type="domain" description="Peptidase S1" evidence="3">
    <location>
        <begin position="10"/>
        <end position="266"/>
    </location>
</feature>
<dbReference type="InterPro" id="IPR001314">
    <property type="entry name" value="Peptidase_S1A"/>
</dbReference>
<dbReference type="GO" id="GO:0006508">
    <property type="term" value="P:proteolysis"/>
    <property type="evidence" value="ECO:0007669"/>
    <property type="project" value="InterPro"/>
</dbReference>
<dbReference type="InterPro" id="IPR009003">
    <property type="entry name" value="Peptidase_S1_PA"/>
</dbReference>
<dbReference type="PROSITE" id="PS00135">
    <property type="entry name" value="TRYPSIN_SER"/>
    <property type="match status" value="1"/>
</dbReference>
<dbReference type="SUPFAM" id="SSF50494">
    <property type="entry name" value="Trypsin-like serine proteases"/>
    <property type="match status" value="1"/>
</dbReference>
<dbReference type="InterPro" id="IPR050430">
    <property type="entry name" value="Peptidase_S1"/>
</dbReference>
<dbReference type="PROSITE" id="PS00134">
    <property type="entry name" value="TRYPSIN_HIS"/>
    <property type="match status" value="1"/>
</dbReference>
<dbReference type="InterPro" id="IPR001254">
    <property type="entry name" value="Trypsin_dom"/>
</dbReference>
<dbReference type="PRINTS" id="PR00722">
    <property type="entry name" value="CHYMOTRYPSIN"/>
</dbReference>
<dbReference type="Gene3D" id="2.40.10.10">
    <property type="entry name" value="Trypsin-like serine proteases"/>
    <property type="match status" value="1"/>
</dbReference>
<evidence type="ECO:0000256" key="1">
    <source>
        <dbReference type="ARBA" id="ARBA00007664"/>
    </source>
</evidence>
<dbReference type="PANTHER" id="PTHR24276:SF98">
    <property type="entry name" value="FI18310P1-RELATED"/>
    <property type="match status" value="1"/>
</dbReference>
<dbReference type="AlphaFoldDB" id="A0A6J6L9K0"/>
<keyword evidence="2" id="KW-1015">Disulfide bond</keyword>
<comment type="similarity">
    <text evidence="1">Belongs to the peptidase S1 family.</text>
</comment>
<organism evidence="4">
    <name type="scientific">freshwater metagenome</name>
    <dbReference type="NCBI Taxonomy" id="449393"/>
    <lineage>
        <taxon>unclassified sequences</taxon>
        <taxon>metagenomes</taxon>
        <taxon>ecological metagenomes</taxon>
    </lineage>
</organism>
<name>A0A6J6L9K0_9ZZZZ</name>
<dbReference type="PANTHER" id="PTHR24276">
    <property type="entry name" value="POLYSERASE-RELATED"/>
    <property type="match status" value="1"/>
</dbReference>
<sequence length="412" mass="44633">MLISTNAHAILNGVPSEGSNFVVALVDNLKTPSAFCTGAYLAPKVVITAAHCIIEQGQKAPSLRVPIGRLTVSQIGANLKKTPSDNQLVLVNKVWTKNTYFNRFESEKNLKEGEVDDVAILFLEKELQGKSVDRVATRLEIETFKSGVGEGFQLGYGCIKGDSVEPAPNDGIPYLAVGLKGTQKTEAHILDTNNYLGFDYQIGTGVCPGDSGSPLLQKIGEEVVYMATVYAGGGTSEILRNVPNVKAFGNSTVTWPYLDEITKQISIWQAEKPGKERKSVAELKAKGVLSNTFYTDKDSCHMGGIEGELQILKSGKWITAAPALGWDTASRCPKSHPVVPWTVTKVAENSMLRWRVWLDGAFDVTGNSFAANKPKIVTKVKSSITCTKGKVIKRVNGPKPKCPSGYKKVITR</sequence>
<dbReference type="InterPro" id="IPR018114">
    <property type="entry name" value="TRYPSIN_HIS"/>
</dbReference>
<protein>
    <submittedName>
        <fullName evidence="4">Unannotated protein</fullName>
    </submittedName>
</protein>
<evidence type="ECO:0000313" key="4">
    <source>
        <dbReference type="EMBL" id="CAB4656995.1"/>
    </source>
</evidence>
<reference evidence="4" key="1">
    <citation type="submission" date="2020-05" db="EMBL/GenBank/DDBJ databases">
        <authorList>
            <person name="Chiriac C."/>
            <person name="Salcher M."/>
            <person name="Ghai R."/>
            <person name="Kavagutti S V."/>
        </authorList>
    </citation>
    <scope>NUCLEOTIDE SEQUENCE</scope>
</reference>